<dbReference type="Proteomes" id="UP001165413">
    <property type="component" value="Unassembled WGS sequence"/>
</dbReference>
<dbReference type="EMBL" id="JANATA010000036">
    <property type="protein sequence ID" value="MCP3429752.1"/>
    <property type="molecule type" value="Genomic_DNA"/>
</dbReference>
<dbReference type="PROSITE" id="PS50113">
    <property type="entry name" value="PAC"/>
    <property type="match status" value="1"/>
</dbReference>
<dbReference type="CDD" id="cd00082">
    <property type="entry name" value="HisKA"/>
    <property type="match status" value="1"/>
</dbReference>
<evidence type="ECO:0000259" key="10">
    <source>
        <dbReference type="PROSITE" id="PS50113"/>
    </source>
</evidence>
<dbReference type="SUPFAM" id="SSF47384">
    <property type="entry name" value="Homodimeric domain of signal transducing histidine kinase"/>
    <property type="match status" value="1"/>
</dbReference>
<evidence type="ECO:0000256" key="1">
    <source>
        <dbReference type="ARBA" id="ARBA00000085"/>
    </source>
</evidence>
<keyword evidence="3 6" id="KW-0597">Phosphoprotein</keyword>
<evidence type="ECO:0000256" key="5">
    <source>
        <dbReference type="ARBA" id="ARBA00022777"/>
    </source>
</evidence>
<feature type="domain" description="PAC" evidence="10">
    <location>
        <begin position="92"/>
        <end position="144"/>
    </location>
</feature>
<dbReference type="InterPro" id="IPR036890">
    <property type="entry name" value="HATPase_C_sf"/>
</dbReference>
<dbReference type="Pfam" id="PF00072">
    <property type="entry name" value="Response_reg"/>
    <property type="match status" value="1"/>
</dbReference>
<dbReference type="GO" id="GO:0009927">
    <property type="term" value="F:histidine phosphotransfer kinase activity"/>
    <property type="evidence" value="ECO:0007669"/>
    <property type="project" value="TreeGrafter"/>
</dbReference>
<evidence type="ECO:0000256" key="2">
    <source>
        <dbReference type="ARBA" id="ARBA00012438"/>
    </source>
</evidence>
<feature type="domain" description="Histidine kinase" evidence="8">
    <location>
        <begin position="183"/>
        <end position="402"/>
    </location>
</feature>
<evidence type="ECO:0000256" key="3">
    <source>
        <dbReference type="ARBA" id="ARBA00022553"/>
    </source>
</evidence>
<dbReference type="InterPro" id="IPR011006">
    <property type="entry name" value="CheY-like_superfamily"/>
</dbReference>
<proteinExistence type="predicted"/>
<dbReference type="PROSITE" id="PS50109">
    <property type="entry name" value="HIS_KIN"/>
    <property type="match status" value="1"/>
</dbReference>
<dbReference type="SMART" id="SM00086">
    <property type="entry name" value="PAC"/>
    <property type="match status" value="1"/>
</dbReference>
<comment type="caution">
    <text evidence="11">The sequence shown here is derived from an EMBL/GenBank/DDBJ whole genome shotgun (WGS) entry which is preliminary data.</text>
</comment>
<dbReference type="SMART" id="SM00448">
    <property type="entry name" value="REC"/>
    <property type="match status" value="1"/>
</dbReference>
<keyword evidence="12" id="KW-1185">Reference proteome</keyword>
<dbReference type="PROSITE" id="PS50110">
    <property type="entry name" value="RESPONSE_REGULATORY"/>
    <property type="match status" value="1"/>
</dbReference>
<dbReference type="Gene3D" id="1.10.287.130">
    <property type="match status" value="1"/>
</dbReference>
<dbReference type="PANTHER" id="PTHR43047">
    <property type="entry name" value="TWO-COMPONENT HISTIDINE PROTEIN KINASE"/>
    <property type="match status" value="1"/>
</dbReference>
<dbReference type="InterPro" id="IPR036097">
    <property type="entry name" value="HisK_dim/P_sf"/>
</dbReference>
<organism evidence="11 12">
    <name type="scientific">Opacimonas viscosa</name>
    <dbReference type="NCBI Taxonomy" id="2961944"/>
    <lineage>
        <taxon>Bacteria</taxon>
        <taxon>Pseudomonadati</taxon>
        <taxon>Pseudomonadota</taxon>
        <taxon>Gammaproteobacteria</taxon>
        <taxon>Alteromonadales</taxon>
        <taxon>Alteromonadaceae</taxon>
        <taxon>Opacimonas</taxon>
    </lineage>
</organism>
<dbReference type="AlphaFoldDB" id="A0AA41X4P6"/>
<dbReference type="SMART" id="SM00387">
    <property type="entry name" value="HATPase_c"/>
    <property type="match status" value="1"/>
</dbReference>
<evidence type="ECO:0000259" key="9">
    <source>
        <dbReference type="PROSITE" id="PS50110"/>
    </source>
</evidence>
<dbReference type="RefSeq" id="WP_254102473.1">
    <property type="nucleotide sequence ID" value="NZ_JANATA010000036.1"/>
</dbReference>
<evidence type="ECO:0000313" key="11">
    <source>
        <dbReference type="EMBL" id="MCP3429752.1"/>
    </source>
</evidence>
<dbReference type="InterPro" id="IPR035965">
    <property type="entry name" value="PAS-like_dom_sf"/>
</dbReference>
<dbReference type="SUPFAM" id="SSF52172">
    <property type="entry name" value="CheY-like"/>
    <property type="match status" value="1"/>
</dbReference>
<evidence type="ECO:0000256" key="4">
    <source>
        <dbReference type="ARBA" id="ARBA00022679"/>
    </source>
</evidence>
<evidence type="ECO:0000256" key="7">
    <source>
        <dbReference type="SAM" id="Coils"/>
    </source>
</evidence>
<dbReference type="GO" id="GO:0005886">
    <property type="term" value="C:plasma membrane"/>
    <property type="evidence" value="ECO:0007669"/>
    <property type="project" value="TreeGrafter"/>
</dbReference>
<dbReference type="SUPFAM" id="SSF55785">
    <property type="entry name" value="PYP-like sensor domain (PAS domain)"/>
    <property type="match status" value="1"/>
</dbReference>
<dbReference type="Pfam" id="PF02518">
    <property type="entry name" value="HATPase_c"/>
    <property type="match status" value="1"/>
</dbReference>
<dbReference type="Pfam" id="PF08447">
    <property type="entry name" value="PAS_3"/>
    <property type="match status" value="1"/>
</dbReference>
<dbReference type="InterPro" id="IPR013655">
    <property type="entry name" value="PAS_fold_3"/>
</dbReference>
<dbReference type="InterPro" id="IPR000014">
    <property type="entry name" value="PAS"/>
</dbReference>
<feature type="coiled-coil region" evidence="7">
    <location>
        <begin position="142"/>
        <end position="180"/>
    </location>
</feature>
<feature type="modified residue" description="4-aspartylphosphate" evidence="6">
    <location>
        <position position="474"/>
    </location>
</feature>
<dbReference type="InterPro" id="IPR001789">
    <property type="entry name" value="Sig_transdc_resp-reg_receiver"/>
</dbReference>
<dbReference type="Gene3D" id="3.30.565.10">
    <property type="entry name" value="Histidine kinase-like ATPase, C-terminal domain"/>
    <property type="match status" value="1"/>
</dbReference>
<evidence type="ECO:0000256" key="6">
    <source>
        <dbReference type="PROSITE-ProRule" id="PRU00169"/>
    </source>
</evidence>
<dbReference type="PRINTS" id="PR00344">
    <property type="entry name" value="BCTRLSENSOR"/>
</dbReference>
<reference evidence="11" key="1">
    <citation type="submission" date="2022-07" db="EMBL/GenBank/DDBJ databases">
        <title>Characterization of the Novel Bacterium Alteromonas immobilis LMIT006 and Alteromonas gregis LMIT007.</title>
        <authorList>
            <person name="Lin X."/>
        </authorList>
    </citation>
    <scope>NUCLEOTIDE SEQUENCE</scope>
    <source>
        <strain evidence="11">LMIT007</strain>
    </source>
</reference>
<dbReference type="CDD" id="cd17546">
    <property type="entry name" value="REC_hyHK_CKI1_RcsC-like"/>
    <property type="match status" value="1"/>
</dbReference>
<keyword evidence="4" id="KW-0808">Transferase</keyword>
<dbReference type="InterPro" id="IPR005467">
    <property type="entry name" value="His_kinase_dom"/>
</dbReference>
<dbReference type="InterPro" id="IPR003661">
    <property type="entry name" value="HisK_dim/P_dom"/>
</dbReference>
<protein>
    <recommendedName>
        <fullName evidence="2">histidine kinase</fullName>
        <ecNumber evidence="2">2.7.13.3</ecNumber>
    </recommendedName>
</protein>
<sequence length="539" mass="60122">MHYLDKELNALITQDEQLWQYIQQASLDGLWFWDLEHPENLYISPEYWHVLGIDPSTRKHSPDEFIAVVFDEDLPNIMDNLERHYAEPTIKYEQIVRFKHSDGSTVYVRCRGKAIRDANGKAIRMLGAHNNITPEMKRQKELEQALSKILSHEDELKEAMQDRQKSLDALSEKREQEQQMMAVIAHELRTPIATISMLLEGRNSPHELDELQFKIIQNAVVQALNVLGDLKSISQHSALAKHALVSTDIHMYFVSMHQQLIEIVHTLDPNIQLSLNLGKRLLRMPLVELNTQALFQIVSNLVCNAAKHAQCHKIVLNGDCELTDEGRYKILVKVTDNGTGISEAEANRVFKPFLRGEGSSEDGSGLGLAIANGLTELLGGELCLTPNQAGGSVFGFDFVVASAANDRSSTGSVKQNTDYLTGKTIIFAEDNDIIQTISKDALERAGAHVITFDNGADALAFVDAKHHFDYLFTDIFMPQMNGYELCKELRLRNIQQPIVAVTASVLGEEVQKAMQSGAKAVIEKPMSIASVQATLGQIG</sequence>
<dbReference type="Gene3D" id="3.40.50.2300">
    <property type="match status" value="1"/>
</dbReference>
<keyword evidence="5" id="KW-0418">Kinase</keyword>
<keyword evidence="7" id="KW-0175">Coiled coil</keyword>
<dbReference type="GO" id="GO:0000155">
    <property type="term" value="F:phosphorelay sensor kinase activity"/>
    <property type="evidence" value="ECO:0007669"/>
    <property type="project" value="InterPro"/>
</dbReference>
<evidence type="ECO:0000259" key="8">
    <source>
        <dbReference type="PROSITE" id="PS50109"/>
    </source>
</evidence>
<dbReference type="InterPro" id="IPR004358">
    <property type="entry name" value="Sig_transdc_His_kin-like_C"/>
</dbReference>
<dbReference type="EC" id="2.7.13.3" evidence="2"/>
<name>A0AA41X4P6_9ALTE</name>
<feature type="domain" description="Response regulatory" evidence="9">
    <location>
        <begin position="424"/>
        <end position="539"/>
    </location>
</feature>
<dbReference type="SUPFAM" id="SSF55874">
    <property type="entry name" value="ATPase domain of HSP90 chaperone/DNA topoisomerase II/histidine kinase"/>
    <property type="match status" value="1"/>
</dbReference>
<dbReference type="InterPro" id="IPR001610">
    <property type="entry name" value="PAC"/>
</dbReference>
<dbReference type="Gene3D" id="3.30.450.20">
    <property type="entry name" value="PAS domain"/>
    <property type="match status" value="1"/>
</dbReference>
<dbReference type="PANTHER" id="PTHR43047:SF72">
    <property type="entry name" value="OSMOSENSING HISTIDINE PROTEIN KINASE SLN1"/>
    <property type="match status" value="1"/>
</dbReference>
<dbReference type="Pfam" id="PF00512">
    <property type="entry name" value="HisKA"/>
    <property type="match status" value="1"/>
</dbReference>
<dbReference type="InterPro" id="IPR000700">
    <property type="entry name" value="PAS-assoc_C"/>
</dbReference>
<comment type="catalytic activity">
    <reaction evidence="1">
        <text>ATP + protein L-histidine = ADP + protein N-phospho-L-histidine.</text>
        <dbReference type="EC" id="2.7.13.3"/>
    </reaction>
</comment>
<dbReference type="SMART" id="SM00388">
    <property type="entry name" value="HisKA"/>
    <property type="match status" value="1"/>
</dbReference>
<evidence type="ECO:0000313" key="12">
    <source>
        <dbReference type="Proteomes" id="UP001165413"/>
    </source>
</evidence>
<dbReference type="InterPro" id="IPR003594">
    <property type="entry name" value="HATPase_dom"/>
</dbReference>
<dbReference type="CDD" id="cd00130">
    <property type="entry name" value="PAS"/>
    <property type="match status" value="1"/>
</dbReference>
<accession>A0AA41X4P6</accession>
<gene>
    <name evidence="11" type="ORF">NLF92_12470</name>
</gene>